<name>A0A9Q1HSH0_CONCO</name>
<dbReference type="Proteomes" id="UP001152803">
    <property type="component" value="Unassembled WGS sequence"/>
</dbReference>
<sequence length="87" mass="9641">MSFLSLFHASECLRADYEHLVCGADGEATIAAITEQVLASMLSYVTSLCKSRSAVKLASCDPSTSIGIWQSRSDRRWRFGAHQRNLM</sequence>
<organism evidence="1 2">
    <name type="scientific">Conger conger</name>
    <name type="common">Conger eel</name>
    <name type="synonym">Muraena conger</name>
    <dbReference type="NCBI Taxonomy" id="82655"/>
    <lineage>
        <taxon>Eukaryota</taxon>
        <taxon>Metazoa</taxon>
        <taxon>Chordata</taxon>
        <taxon>Craniata</taxon>
        <taxon>Vertebrata</taxon>
        <taxon>Euteleostomi</taxon>
        <taxon>Actinopterygii</taxon>
        <taxon>Neopterygii</taxon>
        <taxon>Teleostei</taxon>
        <taxon>Anguilliformes</taxon>
        <taxon>Congridae</taxon>
        <taxon>Conger</taxon>
    </lineage>
</organism>
<keyword evidence="2" id="KW-1185">Reference proteome</keyword>
<protein>
    <submittedName>
        <fullName evidence="1">Uncharacterized protein</fullName>
    </submittedName>
</protein>
<proteinExistence type="predicted"/>
<evidence type="ECO:0000313" key="1">
    <source>
        <dbReference type="EMBL" id="KAJ8258583.1"/>
    </source>
</evidence>
<comment type="caution">
    <text evidence="1">The sequence shown here is derived from an EMBL/GenBank/DDBJ whole genome shotgun (WGS) entry which is preliminary data.</text>
</comment>
<accession>A0A9Q1HSH0</accession>
<dbReference type="EMBL" id="JAFJMO010000013">
    <property type="protein sequence ID" value="KAJ8258583.1"/>
    <property type="molecule type" value="Genomic_DNA"/>
</dbReference>
<reference evidence="1" key="1">
    <citation type="journal article" date="2023" name="Science">
        <title>Genome structures resolve the early diversification of teleost fishes.</title>
        <authorList>
            <person name="Parey E."/>
            <person name="Louis A."/>
            <person name="Montfort J."/>
            <person name="Bouchez O."/>
            <person name="Roques C."/>
            <person name="Iampietro C."/>
            <person name="Lluch J."/>
            <person name="Castinel A."/>
            <person name="Donnadieu C."/>
            <person name="Desvignes T."/>
            <person name="Floi Bucao C."/>
            <person name="Jouanno E."/>
            <person name="Wen M."/>
            <person name="Mejri S."/>
            <person name="Dirks R."/>
            <person name="Jansen H."/>
            <person name="Henkel C."/>
            <person name="Chen W.J."/>
            <person name="Zahm M."/>
            <person name="Cabau C."/>
            <person name="Klopp C."/>
            <person name="Thompson A.W."/>
            <person name="Robinson-Rechavi M."/>
            <person name="Braasch I."/>
            <person name="Lecointre G."/>
            <person name="Bobe J."/>
            <person name="Postlethwait J.H."/>
            <person name="Berthelot C."/>
            <person name="Roest Crollius H."/>
            <person name="Guiguen Y."/>
        </authorList>
    </citation>
    <scope>NUCLEOTIDE SEQUENCE</scope>
    <source>
        <strain evidence="1">Concon-B</strain>
    </source>
</reference>
<evidence type="ECO:0000313" key="2">
    <source>
        <dbReference type="Proteomes" id="UP001152803"/>
    </source>
</evidence>
<gene>
    <name evidence="1" type="ORF">COCON_G00175950</name>
</gene>
<dbReference type="AlphaFoldDB" id="A0A9Q1HSH0"/>